<reference evidence="3" key="2">
    <citation type="submission" date="2021-01" db="EMBL/GenBank/DDBJ databases">
        <authorList>
            <person name="Schikora-Tamarit M.A."/>
        </authorList>
    </citation>
    <scope>NUCLEOTIDE SEQUENCE</scope>
    <source>
        <strain evidence="3">CBS6075</strain>
    </source>
</reference>
<dbReference type="OrthoDB" id="2152680at2759"/>
<comment type="caution">
    <text evidence="3">The sequence shown here is derived from an EMBL/GenBank/DDBJ whole genome shotgun (WGS) entry which is preliminary data.</text>
</comment>
<dbReference type="InterPro" id="IPR053056">
    <property type="entry name" value="Lipid_Metab_Assoc_Protein"/>
</dbReference>
<evidence type="ECO:0000259" key="2">
    <source>
        <dbReference type="Pfam" id="PF14831"/>
    </source>
</evidence>
<dbReference type="PANTHER" id="PTHR28153">
    <property type="entry name" value="PROTEIN, PUTATIVE-RELATED"/>
    <property type="match status" value="1"/>
</dbReference>
<dbReference type="GeneID" id="70239307"/>
<dbReference type="RefSeq" id="XP_046057849.1">
    <property type="nucleotide sequence ID" value="XM_046208729.1"/>
</dbReference>
<keyword evidence="4" id="KW-1185">Reference proteome</keyword>
<feature type="domain" description="DUF4484" evidence="2">
    <location>
        <begin position="433"/>
        <end position="574"/>
    </location>
</feature>
<dbReference type="PANTHER" id="PTHR28153:SF1">
    <property type="entry name" value="DUF4484 DOMAIN-CONTAINING PROTEIN"/>
    <property type="match status" value="1"/>
</dbReference>
<sequence length="576" mass="65191">MEHPTLLSPKPAATRLAPICAIFLAKFDVHTGYELAWFRSLNETIYPSKGLEFKALPSGLHSVETDIICFVQEKQVGQPTDQKPLLYGISVFRQNLSSLQETNGSIDRKSVQMYSLGVVIDPEHVGVTWNPKIYSSCWNYKDQLNMLVTNYVGSDNQHEQLQYLEQFWEVQRFKGSGDLNSKFKDIMKNVNINRRKSIQTLINDEAQNNTDTTTSAGSGTSAGTFVGEPSLQKIDDLNAENFNIDDDHMINSLLPLLSSMGPLIFRLWKLALLRKKIILYAPQGSHQSISGFSKIIYCVSLISSVPKTLRQTLLKSGVTDLDELAFNVPIYNVCVNDIGFLRNRKAGFIASTTDQIILEKTDLYDYSLRFPENDSEEPQIFKAGSSEPILATSRDFNRFKLVYANFFDNVQPLESGVDELEVKLPAHARLSTEPLSVREVMWKGLSWWATAGSSETHKVEFELEYELFDDVDKDEVEQVVSLLGYFQKLTIRLFTMLVDIINNSESEHMNEHTAESDSLVNQSSRDESLWIEPQDVYEMGMDPYSSTDTQVLVDLCAIWWGKEAKIGGYLGNYCCI</sequence>
<evidence type="ECO:0000313" key="3">
    <source>
        <dbReference type="EMBL" id="KAH3660138.1"/>
    </source>
</evidence>
<dbReference type="InterPro" id="IPR018626">
    <property type="entry name" value="LCHN/Anr2"/>
</dbReference>
<name>A0A9P8SYX1_9ASCO</name>
<evidence type="ECO:0000256" key="1">
    <source>
        <dbReference type="SAM" id="MobiDB-lite"/>
    </source>
</evidence>
<feature type="region of interest" description="Disordered" evidence="1">
    <location>
        <begin position="205"/>
        <end position="224"/>
    </location>
</feature>
<dbReference type="Proteomes" id="UP000769157">
    <property type="component" value="Unassembled WGS sequence"/>
</dbReference>
<dbReference type="InterPro" id="IPR028115">
    <property type="entry name" value="DUF4484"/>
</dbReference>
<accession>A0A9P8SYX1</accession>
<protein>
    <recommendedName>
        <fullName evidence="2">DUF4484 domain-containing protein</fullName>
    </recommendedName>
</protein>
<organism evidence="3 4">
    <name type="scientific">Ogataea philodendri</name>
    <dbReference type="NCBI Taxonomy" id="1378263"/>
    <lineage>
        <taxon>Eukaryota</taxon>
        <taxon>Fungi</taxon>
        <taxon>Dikarya</taxon>
        <taxon>Ascomycota</taxon>
        <taxon>Saccharomycotina</taxon>
        <taxon>Pichiomycetes</taxon>
        <taxon>Pichiales</taxon>
        <taxon>Pichiaceae</taxon>
        <taxon>Ogataea</taxon>
    </lineage>
</organism>
<proteinExistence type="predicted"/>
<gene>
    <name evidence="3" type="ORF">OGAPHI_007343</name>
</gene>
<dbReference type="Pfam" id="PF14831">
    <property type="entry name" value="DUF4484"/>
    <property type="match status" value="1"/>
</dbReference>
<feature type="compositionally biased region" description="Low complexity" evidence="1">
    <location>
        <begin position="212"/>
        <end position="224"/>
    </location>
</feature>
<dbReference type="Pfam" id="PF09804">
    <property type="entry name" value="DENND11"/>
    <property type="match status" value="1"/>
</dbReference>
<dbReference type="EMBL" id="JAEUBE010000511">
    <property type="protein sequence ID" value="KAH3660138.1"/>
    <property type="molecule type" value="Genomic_DNA"/>
</dbReference>
<evidence type="ECO:0000313" key="4">
    <source>
        <dbReference type="Proteomes" id="UP000769157"/>
    </source>
</evidence>
<dbReference type="AlphaFoldDB" id="A0A9P8SYX1"/>
<reference evidence="3" key="1">
    <citation type="journal article" date="2021" name="Open Biol.">
        <title>Shared evolutionary footprints suggest mitochondrial oxidative damage underlies multiple complex I losses in fungi.</title>
        <authorList>
            <person name="Schikora-Tamarit M.A."/>
            <person name="Marcet-Houben M."/>
            <person name="Nosek J."/>
            <person name="Gabaldon T."/>
        </authorList>
    </citation>
    <scope>NUCLEOTIDE SEQUENCE</scope>
    <source>
        <strain evidence="3">CBS6075</strain>
    </source>
</reference>
<dbReference type="GO" id="GO:0005811">
    <property type="term" value="C:lipid droplet"/>
    <property type="evidence" value="ECO:0007669"/>
    <property type="project" value="TreeGrafter"/>
</dbReference>